<dbReference type="PANTHER" id="PTHR30183:SF8">
    <property type="entry name" value="MOLYBDENUM TRANSPORT SYSTEM PERMEASE"/>
    <property type="match status" value="1"/>
</dbReference>
<dbReference type="SUPFAM" id="SSF161098">
    <property type="entry name" value="MetI-like"/>
    <property type="match status" value="1"/>
</dbReference>
<dbReference type="CDD" id="cd06261">
    <property type="entry name" value="TM_PBP2"/>
    <property type="match status" value="1"/>
</dbReference>
<keyword evidence="14" id="KW-1185">Reference proteome</keyword>
<evidence type="ECO:0000256" key="7">
    <source>
        <dbReference type="ARBA" id="ARBA00022692"/>
    </source>
</evidence>
<evidence type="ECO:0000256" key="9">
    <source>
        <dbReference type="ARBA" id="ARBA00023136"/>
    </source>
</evidence>
<organism evidence="13 14">
    <name type="scientific">Thiomonas bhubaneswarensis</name>
    <dbReference type="NCBI Taxonomy" id="339866"/>
    <lineage>
        <taxon>Bacteria</taxon>
        <taxon>Pseudomonadati</taxon>
        <taxon>Pseudomonadota</taxon>
        <taxon>Betaproteobacteria</taxon>
        <taxon>Burkholderiales</taxon>
        <taxon>Thiomonas</taxon>
    </lineage>
</organism>
<evidence type="ECO:0000256" key="1">
    <source>
        <dbReference type="ARBA" id="ARBA00002949"/>
    </source>
</evidence>
<reference evidence="14" key="1">
    <citation type="submission" date="2015-08" db="EMBL/GenBank/DDBJ databases">
        <authorList>
            <person name="Varghese N."/>
        </authorList>
    </citation>
    <scope>NUCLEOTIDE SEQUENCE [LARGE SCALE GENOMIC DNA]</scope>
    <source>
        <strain evidence="14">DSM 18181</strain>
    </source>
</reference>
<evidence type="ECO:0000256" key="6">
    <source>
        <dbReference type="ARBA" id="ARBA00022505"/>
    </source>
</evidence>
<dbReference type="EMBL" id="CYHF01000001">
    <property type="protein sequence ID" value="CUA93691.1"/>
    <property type="molecule type" value="Genomic_DNA"/>
</dbReference>
<dbReference type="GO" id="GO:0015098">
    <property type="term" value="F:molybdate ion transmembrane transporter activity"/>
    <property type="evidence" value="ECO:0007669"/>
    <property type="project" value="UniProtKB-UniRule"/>
</dbReference>
<proteinExistence type="inferred from homology"/>
<keyword evidence="9" id="KW-0472">Membrane</keyword>
<dbReference type="InterPro" id="IPR035906">
    <property type="entry name" value="MetI-like_sf"/>
</dbReference>
<evidence type="ECO:0000259" key="12">
    <source>
        <dbReference type="PROSITE" id="PS50928"/>
    </source>
</evidence>
<dbReference type="RefSeq" id="WP_055449265.1">
    <property type="nucleotide sequence ID" value="NZ_CYHF01000001.1"/>
</dbReference>
<dbReference type="PROSITE" id="PS50928">
    <property type="entry name" value="ABC_TM1"/>
    <property type="match status" value="1"/>
</dbReference>
<evidence type="ECO:0000313" key="14">
    <source>
        <dbReference type="Proteomes" id="UP000183649"/>
    </source>
</evidence>
<keyword evidence="5" id="KW-1003">Cell membrane</keyword>
<keyword evidence="11" id="KW-0997">Cell inner membrane</keyword>
<dbReference type="NCBIfam" id="TIGR02141">
    <property type="entry name" value="modB_ABC"/>
    <property type="match status" value="1"/>
</dbReference>
<evidence type="ECO:0000256" key="2">
    <source>
        <dbReference type="ARBA" id="ARBA00004651"/>
    </source>
</evidence>
<gene>
    <name evidence="13" type="ORF">Ga0061069_101323</name>
</gene>
<name>A0A0K6HS78_9BURK</name>
<dbReference type="STRING" id="339866.GCA_001418255_00321"/>
<protein>
    <recommendedName>
        <fullName evidence="11">Molybdenum transport system permease</fullName>
    </recommendedName>
</protein>
<dbReference type="Proteomes" id="UP000183649">
    <property type="component" value="Unassembled WGS sequence"/>
</dbReference>
<dbReference type="GO" id="GO:0005886">
    <property type="term" value="C:plasma membrane"/>
    <property type="evidence" value="ECO:0007669"/>
    <property type="project" value="UniProtKB-SubCell"/>
</dbReference>
<sequence length="230" mass="24948">MTLFGHPLDLGPLWLTLQVAGISTAILLVPGIALAWWLAHWRSPLRAVVEAVVALPLVLPPVVLGFYLLVFLNPQGVITQALHALGCEGQLTFNKIGLIIGSVVYSLPFMVQPLLRAFESLPQNLLDAAATLRAGWWDRFFNVVLPLSRGGLIVALTLTFAHTVGEFGVVLMVGGNIPGKTRVVSIDIYNHVEAMEYAQAHILSGLMLVFAVVVLTIVYGLYRHGSKEHG</sequence>
<evidence type="ECO:0000256" key="10">
    <source>
        <dbReference type="RuleBase" id="RU363032"/>
    </source>
</evidence>
<dbReference type="Pfam" id="PF00528">
    <property type="entry name" value="BPD_transp_1"/>
    <property type="match status" value="1"/>
</dbReference>
<comment type="subcellular location">
    <subcellularLocation>
        <location evidence="11">Cell inner membrane</location>
        <topology evidence="11">Multi-pass membrane protein</topology>
    </subcellularLocation>
    <subcellularLocation>
        <location evidence="2 10">Cell membrane</location>
        <topology evidence="2 10">Multi-pass membrane protein</topology>
    </subcellularLocation>
</comment>
<evidence type="ECO:0000256" key="5">
    <source>
        <dbReference type="ARBA" id="ARBA00022475"/>
    </source>
</evidence>
<evidence type="ECO:0000256" key="8">
    <source>
        <dbReference type="ARBA" id="ARBA00022989"/>
    </source>
</evidence>
<dbReference type="InterPro" id="IPR000515">
    <property type="entry name" value="MetI-like"/>
</dbReference>
<dbReference type="PANTHER" id="PTHR30183">
    <property type="entry name" value="MOLYBDENUM TRANSPORT SYSTEM PERMEASE PROTEIN MODB"/>
    <property type="match status" value="1"/>
</dbReference>
<evidence type="ECO:0000256" key="11">
    <source>
        <dbReference type="RuleBase" id="RU365097"/>
    </source>
</evidence>
<dbReference type="Gene3D" id="1.10.3720.10">
    <property type="entry name" value="MetI-like"/>
    <property type="match status" value="1"/>
</dbReference>
<evidence type="ECO:0000313" key="13">
    <source>
        <dbReference type="EMBL" id="CUA93691.1"/>
    </source>
</evidence>
<comment type="function">
    <text evidence="1 11">Part of the binding-protein-dependent transport system for molybdenum; probably responsible for the translocation of the substrate across the membrane.</text>
</comment>
<evidence type="ECO:0000256" key="4">
    <source>
        <dbReference type="ARBA" id="ARBA00022448"/>
    </source>
</evidence>
<comment type="similarity">
    <text evidence="3 11">Belongs to the binding-protein-dependent transport system permease family. CysTW subfamily.</text>
</comment>
<keyword evidence="8" id="KW-1133">Transmembrane helix</keyword>
<dbReference type="AlphaFoldDB" id="A0A0K6HS78"/>
<evidence type="ECO:0000256" key="3">
    <source>
        <dbReference type="ARBA" id="ARBA00007069"/>
    </source>
</evidence>
<accession>A0A0K6HS78</accession>
<keyword evidence="4 10" id="KW-0813">Transport</keyword>
<dbReference type="OrthoDB" id="9795403at2"/>
<keyword evidence="6 11" id="KW-0500">Molybdenum</keyword>
<feature type="domain" description="ABC transmembrane type-1" evidence="12">
    <location>
        <begin position="13"/>
        <end position="219"/>
    </location>
</feature>
<dbReference type="InterPro" id="IPR011867">
    <property type="entry name" value="ModB_ABC"/>
</dbReference>
<keyword evidence="7" id="KW-0812">Transmembrane</keyword>